<reference evidence="10" key="1">
    <citation type="submission" date="2022-02" db="EMBL/GenBank/DDBJ databases">
        <authorList>
            <person name="Henning P.M."/>
            <person name="McCubbin A.G."/>
            <person name="Shore J.S."/>
        </authorList>
    </citation>
    <scope>NUCLEOTIDE SEQUENCE</scope>
    <source>
        <strain evidence="10">F60SS</strain>
        <tissue evidence="10">Leaves</tissue>
    </source>
</reference>
<evidence type="ECO:0000256" key="4">
    <source>
        <dbReference type="ARBA" id="ARBA00022679"/>
    </source>
</evidence>
<keyword evidence="11" id="KW-1185">Reference proteome</keyword>
<evidence type="ECO:0000256" key="6">
    <source>
        <dbReference type="ARBA" id="ARBA00023180"/>
    </source>
</evidence>
<dbReference type="OrthoDB" id="428346at2759"/>
<organism evidence="10 11">
    <name type="scientific">Turnera subulata</name>
    <dbReference type="NCBI Taxonomy" id="218843"/>
    <lineage>
        <taxon>Eukaryota</taxon>
        <taxon>Viridiplantae</taxon>
        <taxon>Streptophyta</taxon>
        <taxon>Embryophyta</taxon>
        <taxon>Tracheophyta</taxon>
        <taxon>Spermatophyta</taxon>
        <taxon>Magnoliopsida</taxon>
        <taxon>eudicotyledons</taxon>
        <taxon>Gunneridae</taxon>
        <taxon>Pentapetalae</taxon>
        <taxon>rosids</taxon>
        <taxon>fabids</taxon>
        <taxon>Malpighiales</taxon>
        <taxon>Passifloraceae</taxon>
        <taxon>Turnera</taxon>
    </lineage>
</organism>
<dbReference type="FunFam" id="3.40.50.11340:FF:000005">
    <property type="entry name" value="Galactoside 2-alpha-L-fucosyltransferase"/>
    <property type="match status" value="2"/>
</dbReference>
<dbReference type="GO" id="GO:0071555">
    <property type="term" value="P:cell wall organization"/>
    <property type="evidence" value="ECO:0007669"/>
    <property type="project" value="UniProtKB-KW"/>
</dbReference>
<dbReference type="GO" id="GO:0008107">
    <property type="term" value="F:galactoside 2-alpha-L-fucosyltransferase activity"/>
    <property type="evidence" value="ECO:0007669"/>
    <property type="project" value="InterPro"/>
</dbReference>
<feature type="region of interest" description="Disordered" evidence="8">
    <location>
        <begin position="1037"/>
        <end position="1057"/>
    </location>
</feature>
<evidence type="ECO:0000256" key="8">
    <source>
        <dbReference type="SAM" id="MobiDB-lite"/>
    </source>
</evidence>
<dbReference type="EMBL" id="JAKUCV010004931">
    <property type="protein sequence ID" value="KAJ4833488.1"/>
    <property type="molecule type" value="Genomic_DNA"/>
</dbReference>
<dbReference type="InterPro" id="IPR014810">
    <property type="entry name" value="Fcf2_C"/>
</dbReference>
<evidence type="ECO:0000256" key="5">
    <source>
        <dbReference type="ARBA" id="ARBA00023034"/>
    </source>
</evidence>
<evidence type="ECO:0000313" key="11">
    <source>
        <dbReference type="Proteomes" id="UP001141552"/>
    </source>
</evidence>
<evidence type="ECO:0000256" key="3">
    <source>
        <dbReference type="ARBA" id="ARBA00022676"/>
    </source>
</evidence>
<comment type="caution">
    <text evidence="10">The sequence shown here is derived from an EMBL/GenBank/DDBJ whole genome shotgun (WGS) entry which is preliminary data.</text>
</comment>
<evidence type="ECO:0000259" key="9">
    <source>
        <dbReference type="Pfam" id="PF08698"/>
    </source>
</evidence>
<dbReference type="PANTHER" id="PTHR31889:SF66">
    <property type="entry name" value="FUCOSYLTRANSFERASE"/>
    <property type="match status" value="1"/>
</dbReference>
<comment type="subcellular location">
    <subcellularLocation>
        <location evidence="1">Golgi apparatus</location>
    </subcellularLocation>
</comment>
<protein>
    <recommendedName>
        <fullName evidence="9">Fcf2 pre-rRNA processing C-terminal domain-containing protein</fullName>
    </recommendedName>
</protein>
<dbReference type="GO" id="GO:0042546">
    <property type="term" value="P:cell wall biogenesis"/>
    <property type="evidence" value="ECO:0007669"/>
    <property type="project" value="InterPro"/>
</dbReference>
<feature type="domain" description="Fcf2 pre-rRNA processing C-terminal" evidence="9">
    <location>
        <begin position="1087"/>
        <end position="1182"/>
    </location>
</feature>
<feature type="compositionally biased region" description="Low complexity" evidence="8">
    <location>
        <begin position="1037"/>
        <end position="1047"/>
    </location>
</feature>
<proteinExistence type="inferred from homology"/>
<dbReference type="PANTHER" id="PTHR31889">
    <property type="entry name" value="FUCOSYLTRANSFERASE 2-RELATED"/>
    <property type="match status" value="1"/>
</dbReference>
<dbReference type="GO" id="GO:0005794">
    <property type="term" value="C:Golgi apparatus"/>
    <property type="evidence" value="ECO:0007669"/>
    <property type="project" value="UniProtKB-SubCell"/>
</dbReference>
<dbReference type="InterPro" id="IPR004938">
    <property type="entry name" value="XG_FTase"/>
</dbReference>
<dbReference type="Pfam" id="PF03254">
    <property type="entry name" value="XG_FTase"/>
    <property type="match status" value="2"/>
</dbReference>
<dbReference type="Proteomes" id="UP001141552">
    <property type="component" value="Unassembled WGS sequence"/>
</dbReference>
<keyword evidence="3" id="KW-0328">Glycosyltransferase</keyword>
<keyword evidence="4" id="KW-0808">Transferase</keyword>
<keyword evidence="7" id="KW-0961">Cell wall biogenesis/degradation</keyword>
<name>A0A9Q0J9L3_9ROSI</name>
<evidence type="ECO:0000256" key="1">
    <source>
        <dbReference type="ARBA" id="ARBA00004555"/>
    </source>
</evidence>
<accession>A0A9Q0J9L3</accession>
<gene>
    <name evidence="10" type="ORF">Tsubulata_006654</name>
</gene>
<reference evidence="10" key="2">
    <citation type="journal article" date="2023" name="Plants (Basel)">
        <title>Annotation of the Turnera subulata (Passifloraceae) Draft Genome Reveals the S-Locus Evolved after the Divergence of Turneroideae from Passifloroideae in a Stepwise Manner.</title>
        <authorList>
            <person name="Henning P.M."/>
            <person name="Roalson E.H."/>
            <person name="Mir W."/>
            <person name="McCubbin A.G."/>
            <person name="Shore J.S."/>
        </authorList>
    </citation>
    <scope>NUCLEOTIDE SEQUENCE</scope>
    <source>
        <strain evidence="10">F60SS</strain>
    </source>
</reference>
<dbReference type="GO" id="GO:0016020">
    <property type="term" value="C:membrane"/>
    <property type="evidence" value="ECO:0007669"/>
    <property type="project" value="InterPro"/>
</dbReference>
<dbReference type="Pfam" id="PF08698">
    <property type="entry name" value="Fcf2"/>
    <property type="match status" value="1"/>
</dbReference>
<comment type="similarity">
    <text evidence="2">Belongs to the glycosyltransferase 37 family.</text>
</comment>
<dbReference type="GO" id="GO:0009969">
    <property type="term" value="P:xyloglucan biosynthetic process"/>
    <property type="evidence" value="ECO:0007669"/>
    <property type="project" value="TreeGrafter"/>
</dbReference>
<dbReference type="AlphaFoldDB" id="A0A9Q0J9L3"/>
<sequence>MEKYQSVLYRKNSPHKPSAYLLSKLRNYEELHKRCGPYTESYNRTLQKLDTNRTENITTDCNYLVWLPAQGLGNRIISTGSSFLYALLTNRVLLVRYAADMDDLFCEPFPNTSWLLPKEFPLWNQSDDPGHRYFHSYGKLLKNNNRDTSTLLPPSFLYLLIAGDFDYYDRLFYQDEHQAFLEKVPWLFQRSDEYFVPSLFLMKSFKQDIATLFPDKETVFHHLGRYLFHPSNQAWGLITRFYEAYLAKADERLGLQVRVFHPKDSPSEKVTNTILGCLQQEKLLPQPNPVQTFAASPSKNQTSKAVLVASLYSVYYEHLKNMYWLKPSVDGEIVGIHQPSHEGSQHFGDNMHNLKALAEIYLLSLSDVLVTSASSTFGYVAQGLAGLRPWILFLPFQQWTPDPPCRRAMSLEPCFHAPPNYDFRAHKVIDIGNLDDPHVRVCEDREHGLKLPGSQSRAMEELLLLLLLLPMKVRVFLVRASPFSRGPLCWGRGSFTAVVITCVIAFSLLLMATIISSKSGFDLSVKFAEVKVLEQKVETVSNSSHFKDKSLGGLLAPGFDEKSCLSRYQSVLYRKNSPHKPSAYLLSKLRKYEELHKRCGPYTESYNRTLQKLDTNSTENITTDCNYLVWLPAQGLGNRIISTASSFLYALLTNRVLLVRYAADMDDLFCEPFPNTSWLLPKEFPLWNEFDDRGHRQFHSYGRLLKINNRNTSTLLPPSFLYLQLSGKFDYYDRLFYQDEHQAFLEKVPWLFQRSDEYFVPFLFLLKSFKQEITTLFPDKETVFHHLGRYLFHPSNQAWGLITRFYEAYLAKADERLGLQVRVFSPKDSPTWKVIDSMLACFQQEKLLPQLDPNQTFEVSPSKEQTSKAVLVASLYSAYYEHLKNIYWLKPSVDGEIVGIYQPSHEESQHFGDNMHNVKAWAEIYLLSLSDVLVTSAWSTFGYVAQGLAGLRPWILFHPNRDWTPDPPCIRAMSMEPCFHAPPNYDYKAKKVIDIGNLEDPHVRHCEDVEHGLKLFNQEPVIGLSWEPKLPALLSSATSSSSKNSVKSLDEPQSSGLWRPNSELVDGLFVAPNDPAKLNKIRRKQLKDSSGKNWFDMPAPTMTPELKKELQLLKLRGAMDPKRHYKRADSKSKQLPKYFQVGTVIESATEFYSGRLTKKERKATLADELLSDPNLQAYRKRKVREIEEKHRPGGNEKWKIKGLTVKEACKGKEALTTHTKYYRTVEMLKSWSNESIECKFSFGKNFELLTFRCLLLDCTYAR</sequence>
<keyword evidence="6" id="KW-0325">Glycoprotein</keyword>
<evidence type="ECO:0000313" key="10">
    <source>
        <dbReference type="EMBL" id="KAJ4833488.1"/>
    </source>
</evidence>
<evidence type="ECO:0000256" key="2">
    <source>
        <dbReference type="ARBA" id="ARBA00010481"/>
    </source>
</evidence>
<evidence type="ECO:0000256" key="7">
    <source>
        <dbReference type="ARBA" id="ARBA00023316"/>
    </source>
</evidence>
<keyword evidence="5" id="KW-0333">Golgi apparatus</keyword>
<dbReference type="Gene3D" id="3.40.50.11340">
    <property type="match status" value="2"/>
</dbReference>